<accession>A0A915P7P4</accession>
<dbReference type="WBParaSite" id="scf7180000424349.g12831">
    <property type="protein sequence ID" value="scf7180000424349.g12831"/>
    <property type="gene ID" value="scf7180000424349.g12831"/>
</dbReference>
<sequence length="138" mass="15256">MSNSVKFILLSQLLFVIVCNISFVKCTHKQNPVVHLPQNPPPEDTDVDSDNEKIPVQPVVNTHLKGPIESEKHKKHTEINYLDSVALPADSSRKLGDNPDDGGRALDVANEASPLSKVKKCFYTKLIFTLKVNILGVI</sequence>
<name>A0A915P7P4_9BILA</name>
<feature type="signal peptide" evidence="1">
    <location>
        <begin position="1"/>
        <end position="26"/>
    </location>
</feature>
<organism evidence="2 3">
    <name type="scientific">Meloidogyne floridensis</name>
    <dbReference type="NCBI Taxonomy" id="298350"/>
    <lineage>
        <taxon>Eukaryota</taxon>
        <taxon>Metazoa</taxon>
        <taxon>Ecdysozoa</taxon>
        <taxon>Nematoda</taxon>
        <taxon>Chromadorea</taxon>
        <taxon>Rhabditida</taxon>
        <taxon>Tylenchina</taxon>
        <taxon>Tylenchomorpha</taxon>
        <taxon>Tylenchoidea</taxon>
        <taxon>Meloidogynidae</taxon>
        <taxon>Meloidogyninae</taxon>
        <taxon>Meloidogyne</taxon>
    </lineage>
</organism>
<keyword evidence="2" id="KW-1185">Reference proteome</keyword>
<reference evidence="3" key="1">
    <citation type="submission" date="2022-11" db="UniProtKB">
        <authorList>
            <consortium name="WormBaseParasite"/>
        </authorList>
    </citation>
    <scope>IDENTIFICATION</scope>
</reference>
<proteinExistence type="predicted"/>
<evidence type="ECO:0000313" key="3">
    <source>
        <dbReference type="WBParaSite" id="scf7180000424349.g12831"/>
    </source>
</evidence>
<keyword evidence="1" id="KW-0732">Signal</keyword>
<protein>
    <submittedName>
        <fullName evidence="3">Uncharacterized protein</fullName>
    </submittedName>
</protein>
<dbReference type="Proteomes" id="UP000887560">
    <property type="component" value="Unplaced"/>
</dbReference>
<evidence type="ECO:0000256" key="1">
    <source>
        <dbReference type="SAM" id="SignalP"/>
    </source>
</evidence>
<evidence type="ECO:0000313" key="2">
    <source>
        <dbReference type="Proteomes" id="UP000887560"/>
    </source>
</evidence>
<feature type="chain" id="PRO_5038058890" evidence="1">
    <location>
        <begin position="27"/>
        <end position="138"/>
    </location>
</feature>
<dbReference type="AlphaFoldDB" id="A0A915P7P4"/>